<evidence type="ECO:0000256" key="5">
    <source>
        <dbReference type="SAM" id="Coils"/>
    </source>
</evidence>
<evidence type="ECO:0000259" key="7">
    <source>
        <dbReference type="PROSITE" id="PS50119"/>
    </source>
</evidence>
<dbReference type="InterPro" id="IPR027370">
    <property type="entry name" value="Znf-RING_euk"/>
</dbReference>
<dbReference type="InterPro" id="IPR001841">
    <property type="entry name" value="Znf_RING"/>
</dbReference>
<keyword evidence="1" id="KW-0479">Metal-binding</keyword>
<dbReference type="Pfam" id="PF13445">
    <property type="entry name" value="zf-RING_UBOX"/>
    <property type="match status" value="1"/>
</dbReference>
<dbReference type="SUPFAM" id="SSF57850">
    <property type="entry name" value="RING/U-box"/>
    <property type="match status" value="1"/>
</dbReference>
<evidence type="ECO:0000313" key="9">
    <source>
        <dbReference type="Proteomes" id="UP000593567"/>
    </source>
</evidence>
<organism evidence="8 9">
    <name type="scientific">Bugula neritina</name>
    <name type="common">Brown bryozoan</name>
    <name type="synonym">Sertularia neritina</name>
    <dbReference type="NCBI Taxonomy" id="10212"/>
    <lineage>
        <taxon>Eukaryota</taxon>
        <taxon>Metazoa</taxon>
        <taxon>Spiralia</taxon>
        <taxon>Lophotrochozoa</taxon>
        <taxon>Bryozoa</taxon>
        <taxon>Gymnolaemata</taxon>
        <taxon>Cheilostomatida</taxon>
        <taxon>Flustrina</taxon>
        <taxon>Buguloidea</taxon>
        <taxon>Bugulidae</taxon>
        <taxon>Bugula</taxon>
    </lineage>
</organism>
<gene>
    <name evidence="8" type="ORF">EB796_002655</name>
</gene>
<dbReference type="AlphaFoldDB" id="A0A7J7KLR8"/>
<dbReference type="SMART" id="SM00184">
    <property type="entry name" value="RING"/>
    <property type="match status" value="1"/>
</dbReference>
<accession>A0A7J7KLR8</accession>
<evidence type="ECO:0000256" key="3">
    <source>
        <dbReference type="ARBA" id="ARBA00022833"/>
    </source>
</evidence>
<feature type="domain" description="RING-type" evidence="6">
    <location>
        <begin position="42"/>
        <end position="85"/>
    </location>
</feature>
<dbReference type="PROSITE" id="PS00518">
    <property type="entry name" value="ZF_RING_1"/>
    <property type="match status" value="1"/>
</dbReference>
<comment type="caution">
    <text evidence="8">The sequence shown here is derived from an EMBL/GenBank/DDBJ whole genome shotgun (WGS) entry which is preliminary data.</text>
</comment>
<dbReference type="InterPro" id="IPR000315">
    <property type="entry name" value="Znf_B-box"/>
</dbReference>
<dbReference type="Gene3D" id="3.30.160.60">
    <property type="entry name" value="Classic Zinc Finger"/>
    <property type="match status" value="1"/>
</dbReference>
<dbReference type="PROSITE" id="PS50119">
    <property type="entry name" value="ZF_BBOX"/>
    <property type="match status" value="1"/>
</dbReference>
<keyword evidence="3" id="KW-0862">Zinc</keyword>
<feature type="domain" description="B box-type" evidence="7">
    <location>
        <begin position="171"/>
        <end position="218"/>
    </location>
</feature>
<dbReference type="PANTHER" id="PTHR25462:SF296">
    <property type="entry name" value="MEIOTIC P26, ISOFORM F"/>
    <property type="match status" value="1"/>
</dbReference>
<dbReference type="InterPro" id="IPR047153">
    <property type="entry name" value="TRIM45/56/19-like"/>
</dbReference>
<dbReference type="PROSITE" id="PS50089">
    <property type="entry name" value="ZF_RING_2"/>
    <property type="match status" value="1"/>
</dbReference>
<name>A0A7J7KLR8_BUGNE</name>
<evidence type="ECO:0000256" key="1">
    <source>
        <dbReference type="ARBA" id="ARBA00022723"/>
    </source>
</evidence>
<dbReference type="Gene3D" id="3.30.40.10">
    <property type="entry name" value="Zinc/RING finger domain, C3HC4 (zinc finger)"/>
    <property type="match status" value="1"/>
</dbReference>
<dbReference type="InterPro" id="IPR017907">
    <property type="entry name" value="Znf_RING_CS"/>
</dbReference>
<proteinExistence type="predicted"/>
<evidence type="ECO:0000259" key="6">
    <source>
        <dbReference type="PROSITE" id="PS50089"/>
    </source>
</evidence>
<evidence type="ECO:0000256" key="2">
    <source>
        <dbReference type="ARBA" id="ARBA00022771"/>
    </source>
</evidence>
<evidence type="ECO:0000313" key="8">
    <source>
        <dbReference type="EMBL" id="KAF6039038.1"/>
    </source>
</evidence>
<dbReference type="OrthoDB" id="111250at2759"/>
<reference evidence="8" key="1">
    <citation type="submission" date="2020-06" db="EMBL/GenBank/DDBJ databases">
        <title>Draft genome of Bugula neritina, a colonial animal packing powerful symbionts and potential medicines.</title>
        <authorList>
            <person name="Rayko M."/>
        </authorList>
    </citation>
    <scope>NUCLEOTIDE SEQUENCE [LARGE SCALE GENOMIC DNA]</scope>
    <source>
        <strain evidence="8">Kwan_BN1</strain>
    </source>
</reference>
<protein>
    <submittedName>
        <fullName evidence="8">TRIM65</fullName>
    </submittedName>
</protein>
<dbReference type="Proteomes" id="UP000593567">
    <property type="component" value="Unassembled WGS sequence"/>
</dbReference>
<dbReference type="InterPro" id="IPR013083">
    <property type="entry name" value="Znf_RING/FYVE/PHD"/>
</dbReference>
<evidence type="ECO:0000256" key="4">
    <source>
        <dbReference type="PROSITE-ProRule" id="PRU00024"/>
    </source>
</evidence>
<dbReference type="GO" id="GO:0008270">
    <property type="term" value="F:zinc ion binding"/>
    <property type="evidence" value="ECO:0007669"/>
    <property type="project" value="UniProtKB-KW"/>
</dbReference>
<keyword evidence="2 4" id="KW-0863">Zinc-finger</keyword>
<keyword evidence="5" id="KW-0175">Coiled coil</keyword>
<sequence>MLSQGKVAFENPVTVFGASNICQTRDQKIDGTEASDDEVKTCGYCMDVFVDPKKLPCGHAFCLSCLKGDFMSRNTTDTHTCIKCRKTHTITNLDELPGLAKPTTSTTISTEVKTEVKCDICQKWEPAVSYCIDCEKKICSHHEKYHNGYFEKTHMTVGITEYHVNSKAYKTKKLSCDQHNKQVITMACKICFQFNCEECHRQKERSHSLPVYGSTLPKTKTSEKGHTYETLDAVEQQVRSKFEELRQNVSSKINSLATAEKNAYKKMDSIEEKCKKMKLEVKIRTDEQIELINNQCEGLLERIEHYKEEHIKQLVNYIERTHQTKTNLTDVMRECHLFCQKEQLSIIQQHRDICRNLNAKNDDNYTGESLPSEQRLRIGNIN</sequence>
<dbReference type="EMBL" id="VXIV02000316">
    <property type="protein sequence ID" value="KAF6039038.1"/>
    <property type="molecule type" value="Genomic_DNA"/>
</dbReference>
<feature type="coiled-coil region" evidence="5">
    <location>
        <begin position="242"/>
        <end position="309"/>
    </location>
</feature>
<keyword evidence="9" id="KW-1185">Reference proteome</keyword>
<dbReference type="PANTHER" id="PTHR25462">
    <property type="entry name" value="BONUS, ISOFORM C-RELATED"/>
    <property type="match status" value="1"/>
</dbReference>